<sequence>MPPIRSEKRMQKRISEQKISARRALRDAAQYWSKFIARCILQRLERERFNDFIRLVHSQHPLPSILIAELFLRPQPDNDVSPDPRIPPYIQALSQHGYVDAPSILRALYKYSSLHAQLNPVAQLGSMDAMDDEKGREDSASGKKPLRRWRSSSWLEEVMFYHVIKTMVEGTAFRDTRAALQLCHVMSKWMELFTSVSTSFAADVMGDLHQNTQHRDDLDVARAAFIPLLLRLVETPLLVKAIGKPFAKSIRKYFSKSLARFVQTLQPTPFVDRLEMFRTDTLAKLDPVDKKKQAAANAAMDELLDTTVGLDSIVIPDMPISNTRAALYIYLNASLVGRPLIDDHALVSYIHNRYQGQTQSGVIDLILASFDVLANAVFRSEASKDAHLLKTFLISKLPLIICQLGTGFDINSTEFCITEALNRVDTTIFPTTSLMFDETRSNNPYTESVREEFCTACALHGLVQRDHVERILGETSMSYESSLEKHSKDRLVQDCFGDAEKMQGLIRDVEKIDGNVGAVAHALVDIMRQLCHNKDTVSLHLLCSQLAQKPHTLDILLLFEKVSAILQPLCQLLDNWHYEEDQGEYQPIYEEFGSILLLILAFSYRYNLTAADMGIMSPDSSVAKILTSAHVSRERDDLSDQEKGHVTGWIKGLFSSDSGGLGDDLMSSCTPHDFHSLVATIFQNIVVAYAHGYLKDEALKGGIEYLVDTFLLPSLVPALRFLADYLWVEQKEQKAIIRILQLILLPASISGEASAMLSSVRNLVAAPLDHSLRTYQRQDPKNQNIEPLLMALKDNLPLSRRTGGADHSELDSWTISSSTGMAGALRHTVQGLVQWAIHPAANTIAAPYTHRQLMAMTRVAGAKRTLCLLVDEVRTQSEAGSASIVYDVVGAMICAPDVTNEPPPGKDMLGASGHAPVATGRPLTLRQMLTLWAEQARTLQKKDATFADIVVRLHRRVEAHMVMSPPQAMLEAPGIQLDLAIGGSGLGDVDAMVAAAGGGVDSVGLDMGMGAPGSAGGMDTTGDGDLFGGLDTSMDMFGWDSMDLTGT</sequence>
<evidence type="ECO:0000256" key="4">
    <source>
        <dbReference type="ARBA" id="ARBA00023015"/>
    </source>
</evidence>
<dbReference type="AlphaFoldDB" id="A0A9P7MFG3"/>
<dbReference type="Proteomes" id="UP000706124">
    <property type="component" value="Unassembled WGS sequence"/>
</dbReference>
<comment type="subunit">
    <text evidence="9">Component of the Mediator complex.</text>
</comment>
<keyword evidence="7 9" id="KW-0539">Nucleus</keyword>
<evidence type="ECO:0000256" key="2">
    <source>
        <dbReference type="ARBA" id="ARBA00008782"/>
    </source>
</evidence>
<keyword evidence="6 9" id="KW-0804">Transcription</keyword>
<gene>
    <name evidence="9" type="primary">MED5</name>
    <name evidence="10" type="ORF">E4U60_006702</name>
</gene>
<dbReference type="OrthoDB" id="5322661at2759"/>
<evidence type="ECO:0000256" key="7">
    <source>
        <dbReference type="ARBA" id="ARBA00023242"/>
    </source>
</evidence>
<evidence type="ECO:0000313" key="11">
    <source>
        <dbReference type="Proteomes" id="UP000706124"/>
    </source>
</evidence>
<comment type="function">
    <text evidence="9">Component of the Mediator complex, a coactivator involved in the regulated transcription of nearly all RNA polymerase II-dependent genes. Mediator functions as a bridge to convey information from gene-specific regulatory proteins to the basal RNA polymerase II transcription machinery. Mediator is recruited to promoters by direct interactions with regulatory proteins and serves as a scaffold for the assembly of a functional preinitiation complex with RNA polymerase II and the general transcription factors.</text>
</comment>
<evidence type="ECO:0000256" key="6">
    <source>
        <dbReference type="ARBA" id="ARBA00023163"/>
    </source>
</evidence>
<keyword evidence="4 9" id="KW-0805">Transcription regulation</keyword>
<keyword evidence="11" id="KW-1185">Reference proteome</keyword>
<dbReference type="EMBL" id="SRPO01000067">
    <property type="protein sequence ID" value="KAG5943375.1"/>
    <property type="molecule type" value="Genomic_DNA"/>
</dbReference>
<proteinExistence type="inferred from homology"/>
<dbReference type="Pfam" id="PF08689">
    <property type="entry name" value="Med5"/>
    <property type="match status" value="1"/>
</dbReference>
<dbReference type="GO" id="GO:0016592">
    <property type="term" value="C:mediator complex"/>
    <property type="evidence" value="ECO:0007669"/>
    <property type="project" value="InterPro"/>
</dbReference>
<dbReference type="PANTHER" id="PTHR35784">
    <property type="entry name" value="MEDIATOR OF RNA POLYMERASE II TRANSCRIPTION SUBUNIT 5"/>
    <property type="match status" value="1"/>
</dbReference>
<protein>
    <recommendedName>
        <fullName evidence="3 9">Mediator of RNA polymerase II transcription subunit 5</fullName>
    </recommendedName>
    <alternativeName>
        <fullName evidence="8 9">Mediator complex subunit 5</fullName>
    </alternativeName>
</protein>
<evidence type="ECO:0000256" key="1">
    <source>
        <dbReference type="ARBA" id="ARBA00004123"/>
    </source>
</evidence>
<comment type="caution">
    <text evidence="10">The sequence shown here is derived from an EMBL/GenBank/DDBJ whole genome shotgun (WGS) entry which is preliminary data.</text>
</comment>
<dbReference type="GO" id="GO:0003712">
    <property type="term" value="F:transcription coregulator activity"/>
    <property type="evidence" value="ECO:0007669"/>
    <property type="project" value="InterPro"/>
</dbReference>
<name>A0A9P7MFG3_9HYPO</name>
<accession>A0A9P7MFG3</accession>
<organism evidence="10 11">
    <name type="scientific">Claviceps pazoutovae</name>
    <dbReference type="NCBI Taxonomy" id="1649127"/>
    <lineage>
        <taxon>Eukaryota</taxon>
        <taxon>Fungi</taxon>
        <taxon>Dikarya</taxon>
        <taxon>Ascomycota</taxon>
        <taxon>Pezizomycotina</taxon>
        <taxon>Sordariomycetes</taxon>
        <taxon>Hypocreomycetidae</taxon>
        <taxon>Hypocreales</taxon>
        <taxon>Clavicipitaceae</taxon>
        <taxon>Claviceps</taxon>
    </lineage>
</organism>
<reference evidence="10 11" key="1">
    <citation type="journal article" date="2020" name="bioRxiv">
        <title>Whole genome comparisons of ergot fungi reveals the divergence and evolution of species within the genus Claviceps are the result of varying mechanisms driving genome evolution and host range expansion.</title>
        <authorList>
            <person name="Wyka S.A."/>
            <person name="Mondo S.J."/>
            <person name="Liu M."/>
            <person name="Dettman J."/>
            <person name="Nalam V."/>
            <person name="Broders K.D."/>
        </authorList>
    </citation>
    <scope>NUCLEOTIDE SEQUENCE [LARGE SCALE GENOMIC DNA]</scope>
    <source>
        <strain evidence="10 11">CCC 1485</strain>
    </source>
</reference>
<evidence type="ECO:0000256" key="8">
    <source>
        <dbReference type="ARBA" id="ARBA00031256"/>
    </source>
</evidence>
<comment type="similarity">
    <text evidence="2 9">Belongs to the Mediator complex subunit 5 family.</text>
</comment>
<evidence type="ECO:0000256" key="5">
    <source>
        <dbReference type="ARBA" id="ARBA00023159"/>
    </source>
</evidence>
<dbReference type="InterPro" id="IPR014801">
    <property type="entry name" value="Mediator_Med5_fun"/>
</dbReference>
<keyword evidence="5 9" id="KW-0010">Activator</keyword>
<evidence type="ECO:0000313" key="10">
    <source>
        <dbReference type="EMBL" id="KAG5943375.1"/>
    </source>
</evidence>
<dbReference type="GO" id="GO:0006357">
    <property type="term" value="P:regulation of transcription by RNA polymerase II"/>
    <property type="evidence" value="ECO:0007669"/>
    <property type="project" value="InterPro"/>
</dbReference>
<evidence type="ECO:0000256" key="3">
    <source>
        <dbReference type="ARBA" id="ARBA00020628"/>
    </source>
</evidence>
<dbReference type="PANTHER" id="PTHR35784:SF1">
    <property type="entry name" value="MEDIATOR OF RNA POLYMERASE II TRANSCRIPTION SUBUNIT 5"/>
    <property type="match status" value="1"/>
</dbReference>
<evidence type="ECO:0000256" key="9">
    <source>
        <dbReference type="RuleBase" id="RU364142"/>
    </source>
</evidence>
<comment type="subcellular location">
    <subcellularLocation>
        <location evidence="1 9">Nucleus</location>
    </subcellularLocation>
</comment>